<dbReference type="PANTHER" id="PTHR23155">
    <property type="entry name" value="DISEASE RESISTANCE PROTEIN RP"/>
    <property type="match status" value="1"/>
</dbReference>
<evidence type="ECO:0000313" key="6">
    <source>
        <dbReference type="Proteomes" id="UP000636709"/>
    </source>
</evidence>
<dbReference type="GO" id="GO:0002758">
    <property type="term" value="P:innate immune response-activating signaling pathway"/>
    <property type="evidence" value="ECO:0007669"/>
    <property type="project" value="UniProtKB-ARBA"/>
</dbReference>
<evidence type="ECO:0000259" key="3">
    <source>
        <dbReference type="Pfam" id="PF23559"/>
    </source>
</evidence>
<dbReference type="InterPro" id="IPR032675">
    <property type="entry name" value="LRR_dom_sf"/>
</dbReference>
<dbReference type="PANTHER" id="PTHR23155:SF999">
    <property type="entry name" value="NB-ARC DOMAIN CONTAINING PROTEIN, EXPRESSED"/>
    <property type="match status" value="1"/>
</dbReference>
<dbReference type="InterPro" id="IPR042197">
    <property type="entry name" value="Apaf_helical"/>
</dbReference>
<dbReference type="GO" id="GO:0043531">
    <property type="term" value="F:ADP binding"/>
    <property type="evidence" value="ECO:0007669"/>
    <property type="project" value="InterPro"/>
</dbReference>
<sequence length="613" mass="70384">MKCIFVENNNGSRVITTTRVQNVATACCCRYQGHIYKMQPLNELQSRNLFFRRVFDTVDGCPQHFKGISDSMLRKCKGVPLAITSIASLLANNSMDVEPWERIYNSLGSELDTNPMEWMRHVLSLSFNDLSHELKTCLLYLGTYPEDHEIHKVELLRKWMAEGFIRENPCLDPEIVAENHFNELINRSMIQPSLNNFGEVWSCRVHDLMLDLIILKCTEENLTTIIDRTFNMNGASQVRRISHQLSNRGMALAVKTMRLANRSYKTFPAANCIPPVSRFEVLRVLDMDRGSFVMPRSTCLDLSSINHLCLLKYLKVRGFRLKLPKKFGELKHLMTLDVSFVRTNSSECIRDLGELFNLRELSVLYSVPRDVEEKFQTRMLKYNILAASLDKLGNSNLRSLYCTFVNHATAPKVPFWINCLKRPSHLQRLYLVGLLRRVPNWMKHADRLAYVQELTVQELQGDDIQVLARLPCLVYLRLKAETIPGRNIIFHPNTFYCLKHFEFFCELSRLIFEPTAMQRLQRLNIRFDGRGQGAVEQQDGSPVAGIDHLGSLEEISVVIDVTHGHGSKIESACREAIVRHPRSEALRIHLDYVEYVEDGNCTNTGVQQSSLAS</sequence>
<dbReference type="Gene3D" id="1.10.10.10">
    <property type="entry name" value="Winged helix-like DNA-binding domain superfamily/Winged helix DNA-binding domain"/>
    <property type="match status" value="1"/>
</dbReference>
<accession>A0A835AH24</accession>
<feature type="domain" description="Disease resistance R13L4/SHOC-2-like LRR" evidence="4">
    <location>
        <begin position="262"/>
        <end position="339"/>
    </location>
</feature>
<dbReference type="Pfam" id="PF23598">
    <property type="entry name" value="LRR_14"/>
    <property type="match status" value="2"/>
</dbReference>
<dbReference type="InterPro" id="IPR027417">
    <property type="entry name" value="P-loop_NTPase"/>
</dbReference>
<dbReference type="InterPro" id="IPR044974">
    <property type="entry name" value="Disease_R_plants"/>
</dbReference>
<name>A0A835AH24_9POAL</name>
<dbReference type="InterPro" id="IPR055414">
    <property type="entry name" value="LRR_R13L4/SHOC2-like"/>
</dbReference>
<dbReference type="InterPro" id="IPR036388">
    <property type="entry name" value="WH-like_DNA-bd_sf"/>
</dbReference>
<dbReference type="EMBL" id="JACEFO010002306">
    <property type="protein sequence ID" value="KAF8666361.1"/>
    <property type="molecule type" value="Genomic_DNA"/>
</dbReference>
<dbReference type="SUPFAM" id="SSF52540">
    <property type="entry name" value="P-loop containing nucleoside triphosphate hydrolases"/>
    <property type="match status" value="1"/>
</dbReference>
<dbReference type="FunFam" id="1.10.10.10:FF:000322">
    <property type="entry name" value="Probable disease resistance protein At1g63360"/>
    <property type="match status" value="1"/>
</dbReference>
<gene>
    <name evidence="5" type="ORF">HU200_053464</name>
</gene>
<dbReference type="Proteomes" id="UP000636709">
    <property type="component" value="Unassembled WGS sequence"/>
</dbReference>
<evidence type="ECO:0008006" key="7">
    <source>
        <dbReference type="Google" id="ProtNLM"/>
    </source>
</evidence>
<dbReference type="InterPro" id="IPR058922">
    <property type="entry name" value="WHD_DRP"/>
</dbReference>
<keyword evidence="6" id="KW-1185">Reference proteome</keyword>
<dbReference type="Pfam" id="PF23559">
    <property type="entry name" value="WHD_DRP"/>
    <property type="match status" value="1"/>
</dbReference>
<dbReference type="GO" id="GO:0042742">
    <property type="term" value="P:defense response to bacterium"/>
    <property type="evidence" value="ECO:0007669"/>
    <property type="project" value="UniProtKB-ARBA"/>
</dbReference>
<keyword evidence="1" id="KW-0677">Repeat</keyword>
<evidence type="ECO:0000256" key="1">
    <source>
        <dbReference type="ARBA" id="ARBA00022737"/>
    </source>
</evidence>
<feature type="domain" description="Disease resistance R13L4/SHOC-2-like LRR" evidence="4">
    <location>
        <begin position="343"/>
        <end position="582"/>
    </location>
</feature>
<protein>
    <recommendedName>
        <fullName evidence="7">NB-ARC domain-containing protein</fullName>
    </recommendedName>
</protein>
<comment type="caution">
    <text evidence="5">The sequence shown here is derived from an EMBL/GenBank/DDBJ whole genome shotgun (WGS) entry which is preliminary data.</text>
</comment>
<evidence type="ECO:0000256" key="2">
    <source>
        <dbReference type="ARBA" id="ARBA00022821"/>
    </source>
</evidence>
<reference evidence="5" key="1">
    <citation type="submission" date="2020-07" db="EMBL/GenBank/DDBJ databases">
        <title>Genome sequence and genetic diversity analysis of an under-domesticated orphan crop, white fonio (Digitaria exilis).</title>
        <authorList>
            <person name="Bennetzen J.L."/>
            <person name="Chen S."/>
            <person name="Ma X."/>
            <person name="Wang X."/>
            <person name="Yssel A.E.J."/>
            <person name="Chaluvadi S.R."/>
            <person name="Johnson M."/>
            <person name="Gangashetty P."/>
            <person name="Hamidou F."/>
            <person name="Sanogo M.D."/>
            <person name="Zwaenepoel A."/>
            <person name="Wallace J."/>
            <person name="Van De Peer Y."/>
            <person name="Van Deynze A."/>
        </authorList>
    </citation>
    <scope>NUCLEOTIDE SEQUENCE</scope>
    <source>
        <tissue evidence="5">Leaves</tissue>
    </source>
</reference>
<feature type="domain" description="Disease resistance protein winged helix" evidence="3">
    <location>
        <begin position="144"/>
        <end position="213"/>
    </location>
</feature>
<evidence type="ECO:0000259" key="4">
    <source>
        <dbReference type="Pfam" id="PF23598"/>
    </source>
</evidence>
<dbReference type="AlphaFoldDB" id="A0A835AH24"/>
<dbReference type="SUPFAM" id="SSF52058">
    <property type="entry name" value="L domain-like"/>
    <property type="match status" value="1"/>
</dbReference>
<proteinExistence type="predicted"/>
<dbReference type="OrthoDB" id="675166at2759"/>
<dbReference type="GO" id="GO:0009626">
    <property type="term" value="P:plant-type hypersensitive response"/>
    <property type="evidence" value="ECO:0007669"/>
    <property type="project" value="UniProtKB-ARBA"/>
</dbReference>
<dbReference type="Gene3D" id="3.80.10.10">
    <property type="entry name" value="Ribonuclease Inhibitor"/>
    <property type="match status" value="1"/>
</dbReference>
<keyword evidence="2" id="KW-0611">Plant defense</keyword>
<dbReference type="Gene3D" id="1.10.8.430">
    <property type="entry name" value="Helical domain of apoptotic protease-activating factors"/>
    <property type="match status" value="1"/>
</dbReference>
<organism evidence="5 6">
    <name type="scientific">Digitaria exilis</name>
    <dbReference type="NCBI Taxonomy" id="1010633"/>
    <lineage>
        <taxon>Eukaryota</taxon>
        <taxon>Viridiplantae</taxon>
        <taxon>Streptophyta</taxon>
        <taxon>Embryophyta</taxon>
        <taxon>Tracheophyta</taxon>
        <taxon>Spermatophyta</taxon>
        <taxon>Magnoliopsida</taxon>
        <taxon>Liliopsida</taxon>
        <taxon>Poales</taxon>
        <taxon>Poaceae</taxon>
        <taxon>PACMAD clade</taxon>
        <taxon>Panicoideae</taxon>
        <taxon>Panicodae</taxon>
        <taxon>Paniceae</taxon>
        <taxon>Anthephorinae</taxon>
        <taxon>Digitaria</taxon>
    </lineage>
</organism>
<evidence type="ECO:0000313" key="5">
    <source>
        <dbReference type="EMBL" id="KAF8666361.1"/>
    </source>
</evidence>